<name>A6W8T3_KINRD</name>
<keyword evidence="3" id="KW-1185">Reference proteome</keyword>
<gene>
    <name evidence="2" type="ordered locus">Krad_1736</name>
</gene>
<accession>A6W8T3</accession>
<dbReference type="KEGG" id="kra:Krad_1736"/>
<dbReference type="Proteomes" id="UP000001116">
    <property type="component" value="Chromosome"/>
</dbReference>
<evidence type="ECO:0000313" key="3">
    <source>
        <dbReference type="Proteomes" id="UP000001116"/>
    </source>
</evidence>
<dbReference type="EMBL" id="CP000750">
    <property type="protein sequence ID" value="ABS03222.1"/>
    <property type="molecule type" value="Genomic_DNA"/>
</dbReference>
<dbReference type="HOGENOM" id="CLU_3099801_0_0_11"/>
<feature type="compositionally biased region" description="Basic and acidic residues" evidence="1">
    <location>
        <begin position="23"/>
        <end position="37"/>
    </location>
</feature>
<dbReference type="AlphaFoldDB" id="A6W8T3"/>
<evidence type="ECO:0000313" key="2">
    <source>
        <dbReference type="EMBL" id="ABS03222.1"/>
    </source>
</evidence>
<sequence length="51" mass="5378">MTAQPGCPMCKALTSRAADVHPDHITHESDAAHHVECPDPPCTHYGQGAGQ</sequence>
<evidence type="ECO:0000256" key="1">
    <source>
        <dbReference type="SAM" id="MobiDB-lite"/>
    </source>
</evidence>
<feature type="region of interest" description="Disordered" evidence="1">
    <location>
        <begin position="23"/>
        <end position="51"/>
    </location>
</feature>
<dbReference type="STRING" id="266940.Krad_1736"/>
<protein>
    <submittedName>
        <fullName evidence="2">Uncharacterized protein</fullName>
    </submittedName>
</protein>
<proteinExistence type="predicted"/>
<reference evidence="3" key="1">
    <citation type="journal article" date="2008" name="PLoS ONE">
        <title>Survival in nuclear waste, extreme resistance, and potential applications gleaned from the genome sequence of Kineococcus radiotolerans SRS30216.</title>
        <authorList>
            <person name="Bagwell C.E."/>
            <person name="Bhat S."/>
            <person name="Hawkins G.M."/>
            <person name="Smith B.W."/>
            <person name="Biswas T."/>
            <person name="Hoover T.R."/>
            <person name="Saunders E."/>
            <person name="Han C.S."/>
            <person name="Tsodikov O.V."/>
            <person name="Shimkets L.J."/>
        </authorList>
    </citation>
    <scope>NUCLEOTIDE SEQUENCE [LARGE SCALE GENOMIC DNA]</scope>
    <source>
        <strain evidence="3">ATCC BAA-149 / DSM 14245 / SRS30216</strain>
    </source>
</reference>
<organism evidence="2 3">
    <name type="scientific">Kineococcus radiotolerans (strain ATCC BAA-149 / DSM 14245 / SRS30216)</name>
    <dbReference type="NCBI Taxonomy" id="266940"/>
    <lineage>
        <taxon>Bacteria</taxon>
        <taxon>Bacillati</taxon>
        <taxon>Actinomycetota</taxon>
        <taxon>Actinomycetes</taxon>
        <taxon>Kineosporiales</taxon>
        <taxon>Kineosporiaceae</taxon>
        <taxon>Kineococcus</taxon>
    </lineage>
</organism>